<accession>A0ABQ2YSL8</accession>
<sequence length="71" mass="7669">MLAVSGYNGRGITTGTVIGKGFAHYLVSGDDSLLPLPLQRARPVRARSLWSAAYESGFMLYHAGQCLRVLT</sequence>
<reference evidence="2" key="1">
    <citation type="journal article" date="2019" name="Int. J. Syst. Evol. Microbiol.">
        <title>The Global Catalogue of Microorganisms (GCM) 10K type strain sequencing project: providing services to taxonomists for standard genome sequencing and annotation.</title>
        <authorList>
            <consortium name="The Broad Institute Genomics Platform"/>
            <consortium name="The Broad Institute Genome Sequencing Center for Infectious Disease"/>
            <person name="Wu L."/>
            <person name="Ma J."/>
        </authorList>
    </citation>
    <scope>NUCLEOTIDE SEQUENCE [LARGE SCALE GENOMIC DNA]</scope>
    <source>
        <strain evidence="2">KCTC 22228</strain>
    </source>
</reference>
<evidence type="ECO:0008006" key="3">
    <source>
        <dbReference type="Google" id="ProtNLM"/>
    </source>
</evidence>
<gene>
    <name evidence="1" type="ORF">GCM10007160_21080</name>
</gene>
<protein>
    <recommendedName>
        <fullName evidence="3">FAD-dependent oxidoreductase</fullName>
    </recommendedName>
</protein>
<organism evidence="1 2">
    <name type="scientific">Litchfieldella qijiaojingensis</name>
    <dbReference type="NCBI Taxonomy" id="980347"/>
    <lineage>
        <taxon>Bacteria</taxon>
        <taxon>Pseudomonadati</taxon>
        <taxon>Pseudomonadota</taxon>
        <taxon>Gammaproteobacteria</taxon>
        <taxon>Oceanospirillales</taxon>
        <taxon>Halomonadaceae</taxon>
        <taxon>Litchfieldella</taxon>
    </lineage>
</organism>
<name>A0ABQ2YSL8_9GAMM</name>
<dbReference type="EMBL" id="BMXS01000009">
    <property type="protein sequence ID" value="GGX93321.1"/>
    <property type="molecule type" value="Genomic_DNA"/>
</dbReference>
<keyword evidence="2" id="KW-1185">Reference proteome</keyword>
<comment type="caution">
    <text evidence="1">The sequence shown here is derived from an EMBL/GenBank/DDBJ whole genome shotgun (WGS) entry which is preliminary data.</text>
</comment>
<dbReference type="Proteomes" id="UP000653056">
    <property type="component" value="Unassembled WGS sequence"/>
</dbReference>
<proteinExistence type="predicted"/>
<evidence type="ECO:0000313" key="2">
    <source>
        <dbReference type="Proteomes" id="UP000653056"/>
    </source>
</evidence>
<evidence type="ECO:0000313" key="1">
    <source>
        <dbReference type="EMBL" id="GGX93321.1"/>
    </source>
</evidence>